<feature type="compositionally biased region" description="Polar residues" evidence="1">
    <location>
        <begin position="102"/>
        <end position="114"/>
    </location>
</feature>
<feature type="region of interest" description="Disordered" evidence="1">
    <location>
        <begin position="86"/>
        <end position="114"/>
    </location>
</feature>
<gene>
    <name evidence="2" type="ORF">KIN20_011693</name>
</gene>
<evidence type="ECO:0000313" key="2">
    <source>
        <dbReference type="EMBL" id="KAJ1354692.1"/>
    </source>
</evidence>
<reference evidence="2" key="1">
    <citation type="submission" date="2021-06" db="EMBL/GenBank/DDBJ databases">
        <title>Parelaphostrongylus tenuis whole genome reference sequence.</title>
        <authorList>
            <person name="Garwood T.J."/>
            <person name="Larsen P.A."/>
            <person name="Fountain-Jones N.M."/>
            <person name="Garbe J.R."/>
            <person name="Macchietto M.G."/>
            <person name="Kania S.A."/>
            <person name="Gerhold R.W."/>
            <person name="Richards J.E."/>
            <person name="Wolf T.M."/>
        </authorList>
    </citation>
    <scope>NUCLEOTIDE SEQUENCE</scope>
    <source>
        <strain evidence="2">MNPRO001-30</strain>
        <tissue evidence="2">Meninges</tissue>
    </source>
</reference>
<comment type="caution">
    <text evidence="2">The sequence shown here is derived from an EMBL/GenBank/DDBJ whole genome shotgun (WGS) entry which is preliminary data.</text>
</comment>
<dbReference type="EMBL" id="JAHQIW010002158">
    <property type="protein sequence ID" value="KAJ1354692.1"/>
    <property type="molecule type" value="Genomic_DNA"/>
</dbReference>
<organism evidence="2 3">
    <name type="scientific">Parelaphostrongylus tenuis</name>
    <name type="common">Meningeal worm</name>
    <dbReference type="NCBI Taxonomy" id="148309"/>
    <lineage>
        <taxon>Eukaryota</taxon>
        <taxon>Metazoa</taxon>
        <taxon>Ecdysozoa</taxon>
        <taxon>Nematoda</taxon>
        <taxon>Chromadorea</taxon>
        <taxon>Rhabditida</taxon>
        <taxon>Rhabditina</taxon>
        <taxon>Rhabditomorpha</taxon>
        <taxon>Strongyloidea</taxon>
        <taxon>Metastrongylidae</taxon>
        <taxon>Parelaphostrongylus</taxon>
    </lineage>
</organism>
<name>A0AAD5M9U2_PARTN</name>
<dbReference type="Proteomes" id="UP001196413">
    <property type="component" value="Unassembled WGS sequence"/>
</dbReference>
<accession>A0AAD5M9U2</accession>
<sequence>MEIENGFSEYIGDLDAAEAAIHDAIRNVESIARYKTSFSDEHLRKMLFHVRLLMKMLTEAHQLRATSSTVTKTTTPHFAKDATSTTTMKVGDNPVVRPTVGNDRSSQEASRSTLSSNVTKEAFLFTELTETTTFKTIANTTKHSSIPKPLNLLPKHKLMMVMERTLQITSTLRMPLVLLVWSFPGIQMIPWK</sequence>
<proteinExistence type="predicted"/>
<protein>
    <submittedName>
        <fullName evidence="2">Uncharacterized protein</fullName>
    </submittedName>
</protein>
<evidence type="ECO:0000313" key="3">
    <source>
        <dbReference type="Proteomes" id="UP001196413"/>
    </source>
</evidence>
<dbReference type="AlphaFoldDB" id="A0AAD5M9U2"/>
<keyword evidence="3" id="KW-1185">Reference proteome</keyword>
<evidence type="ECO:0000256" key="1">
    <source>
        <dbReference type="SAM" id="MobiDB-lite"/>
    </source>
</evidence>